<dbReference type="Proteomes" id="UP001165190">
    <property type="component" value="Unassembled WGS sequence"/>
</dbReference>
<evidence type="ECO:0000256" key="4">
    <source>
        <dbReference type="SAM" id="Phobius"/>
    </source>
</evidence>
<keyword evidence="7" id="KW-1185">Reference proteome</keyword>
<evidence type="ECO:0000256" key="2">
    <source>
        <dbReference type="ARBA" id="ARBA00022771"/>
    </source>
</evidence>
<protein>
    <recommendedName>
        <fullName evidence="5">GRF-type domain-containing protein</fullName>
    </recommendedName>
</protein>
<organism evidence="6 7">
    <name type="scientific">Hibiscus trionum</name>
    <name type="common">Flower of an hour</name>
    <dbReference type="NCBI Taxonomy" id="183268"/>
    <lineage>
        <taxon>Eukaryota</taxon>
        <taxon>Viridiplantae</taxon>
        <taxon>Streptophyta</taxon>
        <taxon>Embryophyta</taxon>
        <taxon>Tracheophyta</taxon>
        <taxon>Spermatophyta</taxon>
        <taxon>Magnoliopsida</taxon>
        <taxon>eudicotyledons</taxon>
        <taxon>Gunneridae</taxon>
        <taxon>Pentapetalae</taxon>
        <taxon>rosids</taxon>
        <taxon>malvids</taxon>
        <taxon>Malvales</taxon>
        <taxon>Malvaceae</taxon>
        <taxon>Malvoideae</taxon>
        <taxon>Hibiscus</taxon>
    </lineage>
</organism>
<evidence type="ECO:0000313" key="6">
    <source>
        <dbReference type="EMBL" id="GMI87809.1"/>
    </source>
</evidence>
<proteinExistence type="predicted"/>
<comment type="caution">
    <text evidence="6">The sequence shown here is derived from an EMBL/GenBank/DDBJ whole genome shotgun (WGS) entry which is preliminary data.</text>
</comment>
<keyword evidence="1" id="KW-0479">Metal-binding</keyword>
<dbReference type="Pfam" id="PF06839">
    <property type="entry name" value="Zn_ribbon_GRF"/>
    <property type="match status" value="1"/>
</dbReference>
<dbReference type="GO" id="GO:0008270">
    <property type="term" value="F:zinc ion binding"/>
    <property type="evidence" value="ECO:0007669"/>
    <property type="project" value="UniProtKB-KW"/>
</dbReference>
<evidence type="ECO:0000259" key="5">
    <source>
        <dbReference type="Pfam" id="PF06839"/>
    </source>
</evidence>
<feature type="transmembrane region" description="Helical" evidence="4">
    <location>
        <begin position="159"/>
        <end position="183"/>
    </location>
</feature>
<feature type="domain" description="GRF-type" evidence="5">
    <location>
        <begin position="25"/>
        <end position="65"/>
    </location>
</feature>
<keyword evidence="4" id="KW-1133">Transmembrane helix</keyword>
<dbReference type="PANTHER" id="PTHR33248">
    <property type="entry name" value="ZINC ION-BINDING PROTEIN"/>
    <property type="match status" value="1"/>
</dbReference>
<evidence type="ECO:0000256" key="1">
    <source>
        <dbReference type="ARBA" id="ARBA00022723"/>
    </source>
</evidence>
<sequence length="184" mass="21246">MEKNGYLNIVSVSRREFTYHEEEEKCDCEILAPRQTAWSDSNPGRRYYGCPDFPRGCKYFEWYDARIPDRAIDLLRKLRDNERILAKENKSLRRQLRSCGSISAGESSNVNLDDNNSVQSDFKGKISTTIDDVVNENELRGKIKSLKEKTKLLRKEKEFYKGLLICALLCIVCILLAIIVVMVV</sequence>
<keyword evidence="4" id="KW-0472">Membrane</keyword>
<keyword evidence="4" id="KW-0812">Transmembrane</keyword>
<keyword evidence="3" id="KW-0862">Zinc</keyword>
<keyword evidence="2" id="KW-0863">Zinc-finger</keyword>
<evidence type="ECO:0000256" key="3">
    <source>
        <dbReference type="ARBA" id="ARBA00022833"/>
    </source>
</evidence>
<gene>
    <name evidence="6" type="ORF">HRI_002450200</name>
</gene>
<name>A0A9W7I078_HIBTR</name>
<reference evidence="6" key="1">
    <citation type="submission" date="2023-05" db="EMBL/GenBank/DDBJ databases">
        <title>Genome and transcriptome analyses reveal genes involved in the formation of fine ridges on petal epidermal cells in Hibiscus trionum.</title>
        <authorList>
            <person name="Koshimizu S."/>
            <person name="Masuda S."/>
            <person name="Ishii T."/>
            <person name="Shirasu K."/>
            <person name="Hoshino A."/>
            <person name="Arita M."/>
        </authorList>
    </citation>
    <scope>NUCLEOTIDE SEQUENCE</scope>
    <source>
        <strain evidence="6">Hamamatsu line</strain>
    </source>
</reference>
<dbReference type="OrthoDB" id="967281at2759"/>
<evidence type="ECO:0000313" key="7">
    <source>
        <dbReference type="Proteomes" id="UP001165190"/>
    </source>
</evidence>
<accession>A0A9W7I078</accession>
<dbReference type="EMBL" id="BSYR01000022">
    <property type="protein sequence ID" value="GMI87809.1"/>
    <property type="molecule type" value="Genomic_DNA"/>
</dbReference>
<dbReference type="AlphaFoldDB" id="A0A9W7I078"/>
<dbReference type="InterPro" id="IPR010666">
    <property type="entry name" value="Znf_GRF"/>
</dbReference>